<dbReference type="InterPro" id="IPR012952">
    <property type="entry name" value="BING4_C_dom"/>
</dbReference>
<dbReference type="PANTHER" id="PTHR14085:SF3">
    <property type="entry name" value="WD REPEAT-CONTAINING PROTEIN 46"/>
    <property type="match status" value="1"/>
</dbReference>
<organism evidence="9 10">
    <name type="scientific">Gracilariopsis chorda</name>
    <dbReference type="NCBI Taxonomy" id="448386"/>
    <lineage>
        <taxon>Eukaryota</taxon>
        <taxon>Rhodophyta</taxon>
        <taxon>Florideophyceae</taxon>
        <taxon>Rhodymeniophycidae</taxon>
        <taxon>Gracilariales</taxon>
        <taxon>Gracilariaceae</taxon>
        <taxon>Gracilariopsis</taxon>
    </lineage>
</organism>
<dbReference type="PROSITE" id="PS50082">
    <property type="entry name" value="WD_REPEATS_2"/>
    <property type="match status" value="1"/>
</dbReference>
<dbReference type="InterPro" id="IPR019775">
    <property type="entry name" value="WD40_repeat_CS"/>
</dbReference>
<gene>
    <name evidence="9" type="ORF">BWQ96_03065</name>
</gene>
<keyword evidence="4" id="KW-0677">Repeat</keyword>
<evidence type="ECO:0000256" key="2">
    <source>
        <dbReference type="ARBA" id="ARBA00022552"/>
    </source>
</evidence>
<proteinExistence type="predicted"/>
<dbReference type="SMART" id="SM00320">
    <property type="entry name" value="WD40"/>
    <property type="match status" value="2"/>
</dbReference>
<dbReference type="STRING" id="448386.A0A2V3IYI2"/>
<dbReference type="PROSITE" id="PS50294">
    <property type="entry name" value="WD_REPEATS_REGION"/>
    <property type="match status" value="1"/>
</dbReference>
<evidence type="ECO:0000256" key="4">
    <source>
        <dbReference type="ARBA" id="ARBA00022737"/>
    </source>
</evidence>
<dbReference type="InterPro" id="IPR015943">
    <property type="entry name" value="WD40/YVTN_repeat-like_dom_sf"/>
</dbReference>
<dbReference type="PROSITE" id="PS00678">
    <property type="entry name" value="WD_REPEATS_1"/>
    <property type="match status" value="1"/>
</dbReference>
<dbReference type="GO" id="GO:0030686">
    <property type="term" value="C:90S preribosome"/>
    <property type="evidence" value="ECO:0007669"/>
    <property type="project" value="TreeGrafter"/>
</dbReference>
<dbReference type="AlphaFoldDB" id="A0A2V3IYI2"/>
<dbReference type="SMART" id="SM01033">
    <property type="entry name" value="BING4CT"/>
    <property type="match status" value="1"/>
</dbReference>
<dbReference type="OrthoDB" id="10251154at2759"/>
<evidence type="ECO:0000313" key="9">
    <source>
        <dbReference type="EMBL" id="PXF47123.1"/>
    </source>
</evidence>
<feature type="compositionally biased region" description="Basic and acidic residues" evidence="7">
    <location>
        <begin position="511"/>
        <end position="523"/>
    </location>
</feature>
<feature type="repeat" description="WD" evidence="6">
    <location>
        <begin position="266"/>
        <end position="307"/>
    </location>
</feature>
<dbReference type="Pfam" id="PF00400">
    <property type="entry name" value="WD40"/>
    <property type="match status" value="1"/>
</dbReference>
<evidence type="ECO:0000256" key="3">
    <source>
        <dbReference type="ARBA" id="ARBA00022574"/>
    </source>
</evidence>
<feature type="compositionally biased region" description="Basic residues" evidence="7">
    <location>
        <begin position="465"/>
        <end position="483"/>
    </location>
</feature>
<dbReference type="GO" id="GO:0032040">
    <property type="term" value="C:small-subunit processome"/>
    <property type="evidence" value="ECO:0007669"/>
    <property type="project" value="TreeGrafter"/>
</dbReference>
<keyword evidence="5" id="KW-0539">Nucleus</keyword>
<keyword evidence="10" id="KW-1185">Reference proteome</keyword>
<dbReference type="EMBL" id="NBIV01000028">
    <property type="protein sequence ID" value="PXF47123.1"/>
    <property type="molecule type" value="Genomic_DNA"/>
</dbReference>
<dbReference type="SUPFAM" id="SSF50978">
    <property type="entry name" value="WD40 repeat-like"/>
    <property type="match status" value="1"/>
</dbReference>
<evidence type="ECO:0000256" key="7">
    <source>
        <dbReference type="SAM" id="MobiDB-lite"/>
    </source>
</evidence>
<feature type="region of interest" description="Disordered" evidence="7">
    <location>
        <begin position="465"/>
        <end position="489"/>
    </location>
</feature>
<dbReference type="InterPro" id="IPR040315">
    <property type="entry name" value="WDR46/Utp7"/>
</dbReference>
<dbReference type="FunFam" id="2.130.10.10:FF:000378">
    <property type="entry name" value="U3 small nucleolar RNA-associated protein 7"/>
    <property type="match status" value="1"/>
</dbReference>
<feature type="domain" description="BING4 C-terminal" evidence="8">
    <location>
        <begin position="354"/>
        <end position="433"/>
    </location>
</feature>
<evidence type="ECO:0000259" key="8">
    <source>
        <dbReference type="SMART" id="SM01033"/>
    </source>
</evidence>
<dbReference type="Gene3D" id="2.130.10.10">
    <property type="entry name" value="YVTN repeat-like/Quinoprotein amine dehydrogenase"/>
    <property type="match status" value="2"/>
</dbReference>
<evidence type="ECO:0000256" key="6">
    <source>
        <dbReference type="PROSITE-ProRule" id="PRU00221"/>
    </source>
</evidence>
<accession>A0A2V3IYI2</accession>
<feature type="region of interest" description="Disordered" evidence="7">
    <location>
        <begin position="511"/>
        <end position="546"/>
    </location>
</feature>
<sequence>MGTSARRLRARQTDLDAVKPTTRKRVARANDAVEHVIRTRKANRDATVLHSDAPGLLQPQSDLEHTYHFTQAQLKPHIDLATQAKAHFHLDLSQSRLAPYHSALFSRSSRSMLIASRLGHVSLFDWRSLKLRSELTLNETVRSAAFLHDDSFFALAQKHFVYIYDAQGLQIHTLRTHREPDNLVFLPHHLLLASTSAQAAPHGRLVYTDTSTGQVLSECDYASRQLRLNNATNAAVNYSNGVVHLAHTSGVVSMWSPLSNRPLARMFTHRSSVNHVAVAQNGNWMVTTGEDARLCFWDLRTFRKLFETNLPASPSALCVSQRQLVALSFGATVQIWSPFSKSYGLSVTQQRSQPYMRQTYSGNRITSLQFCPFEDVLAVCHETGVRNMIVPGAGEPTFDTRAPNPYETRKQRRQNEVRTLIDKLPPATIMLDPSNVGTVDKDPVQRVREIREIQNRANLDKIQRRALKKKQKGRSKISKRLKKIQTSAGEARKIRLQGALEERRRTAKLAESIRDRDLNEKKAGFAPGGVGSAPLPDALQRFVRNK</sequence>
<dbReference type="GO" id="GO:0000462">
    <property type="term" value="P:maturation of SSU-rRNA from tricistronic rRNA transcript (SSU-rRNA, 5.8S rRNA, LSU-rRNA)"/>
    <property type="evidence" value="ECO:0007669"/>
    <property type="project" value="TreeGrafter"/>
</dbReference>
<dbReference type="Proteomes" id="UP000247409">
    <property type="component" value="Unassembled WGS sequence"/>
</dbReference>
<keyword evidence="2" id="KW-0698">rRNA processing</keyword>
<keyword evidence="3 6" id="KW-0853">WD repeat</keyword>
<dbReference type="InterPro" id="IPR036322">
    <property type="entry name" value="WD40_repeat_dom_sf"/>
</dbReference>
<evidence type="ECO:0000313" key="10">
    <source>
        <dbReference type="Proteomes" id="UP000247409"/>
    </source>
</evidence>
<protein>
    <submittedName>
        <fullName evidence="9">U3 small nucleolar RNA-associated protein 7</fullName>
    </submittedName>
</protein>
<comment type="caution">
    <text evidence="9">The sequence shown here is derived from an EMBL/GenBank/DDBJ whole genome shotgun (WGS) entry which is preliminary data.</text>
</comment>
<evidence type="ECO:0000256" key="1">
    <source>
        <dbReference type="ARBA" id="ARBA00004604"/>
    </source>
</evidence>
<dbReference type="PANTHER" id="PTHR14085">
    <property type="entry name" value="WD-REPEAT PROTEIN BING4"/>
    <property type="match status" value="1"/>
</dbReference>
<evidence type="ECO:0000256" key="5">
    <source>
        <dbReference type="ARBA" id="ARBA00023242"/>
    </source>
</evidence>
<dbReference type="Pfam" id="PF08149">
    <property type="entry name" value="BING4CT"/>
    <property type="match status" value="1"/>
</dbReference>
<name>A0A2V3IYI2_9FLOR</name>
<comment type="subcellular location">
    <subcellularLocation>
        <location evidence="1">Nucleus</location>
        <location evidence="1">Nucleolus</location>
    </subcellularLocation>
</comment>
<reference evidence="9 10" key="1">
    <citation type="journal article" date="2018" name="Mol. Biol. Evol.">
        <title>Analysis of the draft genome of the red seaweed Gracilariopsis chorda provides insights into genome size evolution in Rhodophyta.</title>
        <authorList>
            <person name="Lee J."/>
            <person name="Yang E.C."/>
            <person name="Graf L."/>
            <person name="Yang J.H."/>
            <person name="Qiu H."/>
            <person name="Zel Zion U."/>
            <person name="Chan C.X."/>
            <person name="Stephens T.G."/>
            <person name="Weber A.P.M."/>
            <person name="Boo G.H."/>
            <person name="Boo S.M."/>
            <person name="Kim K.M."/>
            <person name="Shin Y."/>
            <person name="Jung M."/>
            <person name="Lee S.J."/>
            <person name="Yim H.S."/>
            <person name="Lee J.H."/>
            <person name="Bhattacharya D."/>
            <person name="Yoon H.S."/>
        </authorList>
    </citation>
    <scope>NUCLEOTIDE SEQUENCE [LARGE SCALE GENOMIC DNA]</scope>
    <source>
        <strain evidence="9 10">SKKU-2015</strain>
        <tissue evidence="9">Whole body</tissue>
    </source>
</reference>
<dbReference type="InterPro" id="IPR001680">
    <property type="entry name" value="WD40_rpt"/>
</dbReference>